<keyword evidence="6 11" id="KW-0256">Endoplasmic reticulum</keyword>
<evidence type="ECO:0000313" key="13">
    <source>
        <dbReference type="Proteomes" id="UP000053989"/>
    </source>
</evidence>
<evidence type="ECO:0000256" key="1">
    <source>
        <dbReference type="ARBA" id="ARBA00003389"/>
    </source>
</evidence>
<keyword evidence="5 11" id="KW-0732">Signal</keyword>
<reference evidence="13" key="2">
    <citation type="submission" date="2015-01" db="EMBL/GenBank/DDBJ databases">
        <title>Evolutionary Origins and Diversification of the Mycorrhizal Mutualists.</title>
        <authorList>
            <consortium name="DOE Joint Genome Institute"/>
            <consortium name="Mycorrhizal Genomics Consortium"/>
            <person name="Kohler A."/>
            <person name="Kuo A."/>
            <person name="Nagy L.G."/>
            <person name="Floudas D."/>
            <person name="Copeland A."/>
            <person name="Barry K.W."/>
            <person name="Cichocki N."/>
            <person name="Veneault-Fourrey C."/>
            <person name="LaButti K."/>
            <person name="Lindquist E.A."/>
            <person name="Lipzen A."/>
            <person name="Lundell T."/>
            <person name="Morin E."/>
            <person name="Murat C."/>
            <person name="Riley R."/>
            <person name="Ohm R."/>
            <person name="Sun H."/>
            <person name="Tunlid A."/>
            <person name="Henrissat B."/>
            <person name="Grigoriev I.V."/>
            <person name="Hibbett D.S."/>
            <person name="Martin F."/>
        </authorList>
    </citation>
    <scope>NUCLEOTIDE SEQUENCE [LARGE SCALE GENOMIC DNA]</scope>
    <source>
        <strain evidence="13">Foug A</strain>
    </source>
</reference>
<evidence type="ECO:0000256" key="8">
    <source>
        <dbReference type="ARBA" id="ARBA00023136"/>
    </source>
</evidence>
<keyword evidence="13" id="KW-1185">Reference proteome</keyword>
<dbReference type="InterPro" id="IPR007292">
    <property type="entry name" value="Nuclear_fusion_Kar5"/>
</dbReference>
<protein>
    <submittedName>
        <fullName evidence="12">Uncharacterized protein</fullName>
    </submittedName>
</protein>
<dbReference type="Proteomes" id="UP000053989">
    <property type="component" value="Unassembled WGS sequence"/>
</dbReference>
<keyword evidence="3 11" id="KW-0415">Karyogamy</keyword>
<organism evidence="12 13">
    <name type="scientific">Scleroderma citrinum Foug A</name>
    <dbReference type="NCBI Taxonomy" id="1036808"/>
    <lineage>
        <taxon>Eukaryota</taxon>
        <taxon>Fungi</taxon>
        <taxon>Dikarya</taxon>
        <taxon>Basidiomycota</taxon>
        <taxon>Agaricomycotina</taxon>
        <taxon>Agaricomycetes</taxon>
        <taxon>Agaricomycetidae</taxon>
        <taxon>Boletales</taxon>
        <taxon>Sclerodermatineae</taxon>
        <taxon>Sclerodermataceae</taxon>
        <taxon>Scleroderma</taxon>
    </lineage>
</organism>
<accession>A0A0C3D4M2</accession>
<comment type="function">
    <text evidence="1 11">Required for nuclear membrane fusion during karyogamy.</text>
</comment>
<evidence type="ECO:0000256" key="11">
    <source>
        <dbReference type="RuleBase" id="RU368082"/>
    </source>
</evidence>
<comment type="similarity">
    <text evidence="2 11">Belongs to the KAR5 family.</text>
</comment>
<gene>
    <name evidence="12" type="ORF">SCLCIDRAFT_1220894</name>
</gene>
<dbReference type="GO" id="GO:0005789">
    <property type="term" value="C:endoplasmic reticulum membrane"/>
    <property type="evidence" value="ECO:0007669"/>
    <property type="project" value="UniProtKB-SubCell"/>
</dbReference>
<evidence type="ECO:0000256" key="9">
    <source>
        <dbReference type="ARBA" id="ARBA00023180"/>
    </source>
</evidence>
<proteinExistence type="inferred from homology"/>
<evidence type="ECO:0000256" key="2">
    <source>
        <dbReference type="ARBA" id="ARBA00010473"/>
    </source>
</evidence>
<sequence>MDEQERIYAAISMTLCELATARHYAPPLECAAFAKGQVPSGHTQAECVEALSRSAQFWSSYSGYLREIPQLCFAFRRWSDIDVAKEIYRNITAEKLALVRFLTEREKNAVATQRSWAHANQGLQDIVQALQTTSTWLSGHSDTVTTAINRNLQSVRKVFDQCAL</sequence>
<evidence type="ECO:0000256" key="7">
    <source>
        <dbReference type="ARBA" id="ARBA00022989"/>
    </source>
</evidence>
<keyword evidence="9" id="KW-0325">Glycoprotein</keyword>
<dbReference type="PANTHER" id="PTHR28012:SF1">
    <property type="entry name" value="NUCLEAR FUSION PROTEIN KAR5"/>
    <property type="match status" value="1"/>
</dbReference>
<keyword evidence="7" id="KW-1133">Transmembrane helix</keyword>
<keyword evidence="4" id="KW-0812">Transmembrane</keyword>
<dbReference type="PANTHER" id="PTHR28012">
    <property type="entry name" value="NUCLEAR FUSION PROTEIN KAR5"/>
    <property type="match status" value="1"/>
</dbReference>
<dbReference type="HOGENOM" id="CLU_106406_0_0_1"/>
<dbReference type="EMBL" id="KN822128">
    <property type="protein sequence ID" value="KIM55725.1"/>
    <property type="molecule type" value="Genomic_DNA"/>
</dbReference>
<evidence type="ECO:0000313" key="12">
    <source>
        <dbReference type="EMBL" id="KIM55725.1"/>
    </source>
</evidence>
<keyword evidence="10 11" id="KW-0539">Nucleus</keyword>
<name>A0A0C3D4M2_9AGAM</name>
<evidence type="ECO:0000256" key="4">
    <source>
        <dbReference type="ARBA" id="ARBA00022692"/>
    </source>
</evidence>
<evidence type="ECO:0000256" key="6">
    <source>
        <dbReference type="ARBA" id="ARBA00022824"/>
    </source>
</evidence>
<dbReference type="GO" id="GO:0031965">
    <property type="term" value="C:nuclear membrane"/>
    <property type="evidence" value="ECO:0007669"/>
    <property type="project" value="UniProtKB-SubCell"/>
</dbReference>
<dbReference type="GO" id="GO:0048288">
    <property type="term" value="P:nuclear membrane fusion involved in karyogamy"/>
    <property type="evidence" value="ECO:0007669"/>
    <property type="project" value="UniProtKB-UniRule"/>
</dbReference>
<dbReference type="AlphaFoldDB" id="A0A0C3D4M2"/>
<dbReference type="Pfam" id="PF04163">
    <property type="entry name" value="Tht1"/>
    <property type="match status" value="1"/>
</dbReference>
<dbReference type="OrthoDB" id="5311848at2759"/>
<keyword evidence="8" id="KW-0472">Membrane</keyword>
<evidence type="ECO:0000256" key="3">
    <source>
        <dbReference type="ARBA" id="ARBA00022459"/>
    </source>
</evidence>
<comment type="subcellular location">
    <subcellularLocation>
        <location evidence="11">Endoplasmic reticulum membrane</location>
    </subcellularLocation>
    <subcellularLocation>
        <location evidence="11">Nucleus membrane</location>
    </subcellularLocation>
</comment>
<evidence type="ECO:0000256" key="10">
    <source>
        <dbReference type="ARBA" id="ARBA00023242"/>
    </source>
</evidence>
<reference evidence="12 13" key="1">
    <citation type="submission" date="2014-04" db="EMBL/GenBank/DDBJ databases">
        <authorList>
            <consortium name="DOE Joint Genome Institute"/>
            <person name="Kuo A."/>
            <person name="Kohler A."/>
            <person name="Nagy L.G."/>
            <person name="Floudas D."/>
            <person name="Copeland A."/>
            <person name="Barry K.W."/>
            <person name="Cichocki N."/>
            <person name="Veneault-Fourrey C."/>
            <person name="LaButti K."/>
            <person name="Lindquist E.A."/>
            <person name="Lipzen A."/>
            <person name="Lundell T."/>
            <person name="Morin E."/>
            <person name="Murat C."/>
            <person name="Sun H."/>
            <person name="Tunlid A."/>
            <person name="Henrissat B."/>
            <person name="Grigoriev I.V."/>
            <person name="Hibbett D.S."/>
            <person name="Martin F."/>
            <person name="Nordberg H.P."/>
            <person name="Cantor M.N."/>
            <person name="Hua S.X."/>
        </authorList>
    </citation>
    <scope>NUCLEOTIDE SEQUENCE [LARGE SCALE GENOMIC DNA]</scope>
    <source>
        <strain evidence="12 13">Foug A</strain>
    </source>
</reference>
<dbReference type="GO" id="GO:0000742">
    <property type="term" value="P:karyogamy involved in conjugation with cellular fusion"/>
    <property type="evidence" value="ECO:0007669"/>
    <property type="project" value="UniProtKB-UniRule"/>
</dbReference>
<dbReference type="InParanoid" id="A0A0C3D4M2"/>
<evidence type="ECO:0000256" key="5">
    <source>
        <dbReference type="ARBA" id="ARBA00022729"/>
    </source>
</evidence>